<evidence type="ECO:0000256" key="2">
    <source>
        <dbReference type="SAM" id="Phobius"/>
    </source>
</evidence>
<evidence type="ECO:0000256" key="1">
    <source>
        <dbReference type="SAM" id="MobiDB-lite"/>
    </source>
</evidence>
<feature type="region of interest" description="Disordered" evidence="1">
    <location>
        <begin position="1"/>
        <end position="21"/>
    </location>
</feature>
<comment type="caution">
    <text evidence="3">The sequence shown here is derived from an EMBL/GenBank/DDBJ whole genome shotgun (WGS) entry which is preliminary data.</text>
</comment>
<keyword evidence="2" id="KW-1133">Transmembrane helix</keyword>
<proteinExistence type="predicted"/>
<keyword evidence="2" id="KW-0812">Transmembrane</keyword>
<accession>A0ABQ9DPV6</accession>
<reference evidence="3" key="1">
    <citation type="submission" date="2019-10" db="EMBL/GenBank/DDBJ databases">
        <authorList>
            <person name="Soares A.E.R."/>
            <person name="Aleixo A."/>
            <person name="Schneider P."/>
            <person name="Miyaki C.Y."/>
            <person name="Schneider M.P."/>
            <person name="Mello C."/>
            <person name="Vasconcelos A.T.R."/>
        </authorList>
    </citation>
    <scope>NUCLEOTIDE SEQUENCE</scope>
    <source>
        <tissue evidence="3">Muscle</tissue>
    </source>
</reference>
<dbReference type="EMBL" id="WHWB01032295">
    <property type="protein sequence ID" value="KAJ7426168.1"/>
    <property type="molecule type" value="Genomic_DNA"/>
</dbReference>
<keyword evidence="2" id="KW-0472">Membrane</keyword>
<organism evidence="3 4">
    <name type="scientific">Willisornis vidua</name>
    <name type="common">Xingu scale-backed antbird</name>
    <dbReference type="NCBI Taxonomy" id="1566151"/>
    <lineage>
        <taxon>Eukaryota</taxon>
        <taxon>Metazoa</taxon>
        <taxon>Chordata</taxon>
        <taxon>Craniata</taxon>
        <taxon>Vertebrata</taxon>
        <taxon>Euteleostomi</taxon>
        <taxon>Archelosauria</taxon>
        <taxon>Archosauria</taxon>
        <taxon>Dinosauria</taxon>
        <taxon>Saurischia</taxon>
        <taxon>Theropoda</taxon>
        <taxon>Coelurosauria</taxon>
        <taxon>Aves</taxon>
        <taxon>Neognathae</taxon>
        <taxon>Neoaves</taxon>
        <taxon>Telluraves</taxon>
        <taxon>Australaves</taxon>
        <taxon>Passeriformes</taxon>
        <taxon>Thamnophilidae</taxon>
        <taxon>Willisornis</taxon>
    </lineage>
</organism>
<sequence>MASGQGVPFGRDGYKGQKDIKPATHGSILAQELPPSHVEAGFAQGLFGDPECLSYRSQKNLQKFGAESRNINLVSEQPEVIKISVDRRKRASKSSTLDMRRADFRLLRELTKGGPELEDHDCKNDQLLVDPDIVQDLLLQLYPCQSMGPDGIHPRILKELADVIVKSLSMISELSWESREVPADWKLNTVAIFKKGKKEDPGNYRPVSLTSMSGKVMELSIERQQSSFTASTASKGLLLNTEEAITGVLCVVWGFTNTMKTISYGPRNLLIMINVYFSFIMLYLPYALDMSVLLMEFQMIFNVRVTVEDSFMVLLANIFQKGKEDAGNYGLVSLTLIPGKVIKELILEKTSRHMMDKILNKINHHGFIKGKEFLTNFMNFCDKMSGLLEEVKRVDSDSSFSKAFDTVFQKLLTDELMKYWLDELTVKWIINSTTYYHPLDSGI</sequence>
<evidence type="ECO:0000313" key="3">
    <source>
        <dbReference type="EMBL" id="KAJ7426168.1"/>
    </source>
</evidence>
<feature type="transmembrane region" description="Helical" evidence="2">
    <location>
        <begin position="269"/>
        <end position="288"/>
    </location>
</feature>
<name>A0ABQ9DPV6_9PASS</name>
<gene>
    <name evidence="3" type="ORF">WISP_18107</name>
</gene>
<evidence type="ECO:0000313" key="4">
    <source>
        <dbReference type="Proteomes" id="UP001145742"/>
    </source>
</evidence>
<feature type="compositionally biased region" description="Basic and acidic residues" evidence="1">
    <location>
        <begin position="12"/>
        <end position="21"/>
    </location>
</feature>
<dbReference type="PANTHER" id="PTHR33395">
    <property type="entry name" value="TRANSCRIPTASE, PUTATIVE-RELATED-RELATED"/>
    <property type="match status" value="1"/>
</dbReference>
<dbReference type="PANTHER" id="PTHR33395:SF22">
    <property type="entry name" value="REVERSE TRANSCRIPTASE DOMAIN-CONTAINING PROTEIN"/>
    <property type="match status" value="1"/>
</dbReference>
<keyword evidence="4" id="KW-1185">Reference proteome</keyword>
<protein>
    <submittedName>
        <fullName evidence="3">Uncharacterized protein</fullName>
    </submittedName>
</protein>
<dbReference type="Proteomes" id="UP001145742">
    <property type="component" value="Unassembled WGS sequence"/>
</dbReference>